<dbReference type="PANTHER" id="PTHR11473">
    <property type="entry name" value="AROMATIC AMINO ACID HYDROXYLASE"/>
    <property type="match status" value="1"/>
</dbReference>
<name>B7PQJ7_IXOSC</name>
<dbReference type="FunFam" id="3.30.70.260:FF:000149">
    <property type="entry name" value="Tyrosine/tryptophan monooxygenase, putative"/>
    <property type="match status" value="1"/>
</dbReference>
<dbReference type="CDD" id="cd04904">
    <property type="entry name" value="ACT_AAAH"/>
    <property type="match status" value="1"/>
</dbReference>
<evidence type="ECO:0000259" key="2">
    <source>
        <dbReference type="PROSITE" id="PS51671"/>
    </source>
</evidence>
<dbReference type="InterPro" id="IPR002912">
    <property type="entry name" value="ACT_dom"/>
</dbReference>
<dbReference type="VEuPathDB" id="VectorBase:ISCW005461"/>
<organism>
    <name type="scientific">Ixodes scapularis</name>
    <name type="common">Black-legged tick</name>
    <name type="synonym">Deer tick</name>
    <dbReference type="NCBI Taxonomy" id="6945"/>
    <lineage>
        <taxon>Eukaryota</taxon>
        <taxon>Metazoa</taxon>
        <taxon>Ecdysozoa</taxon>
        <taxon>Arthropoda</taxon>
        <taxon>Chelicerata</taxon>
        <taxon>Arachnida</taxon>
        <taxon>Acari</taxon>
        <taxon>Parasitiformes</taxon>
        <taxon>Ixodida</taxon>
        <taxon>Ixodoidea</taxon>
        <taxon>Ixodidae</taxon>
        <taxon>Ixodinae</taxon>
        <taxon>Ixodes</taxon>
    </lineage>
</organism>
<reference evidence="4" key="2">
    <citation type="submission" date="2020-05" db="UniProtKB">
        <authorList>
            <consortium name="EnsemblMetazoa"/>
        </authorList>
    </citation>
    <scope>IDENTIFICATION</scope>
    <source>
        <strain evidence="4">wikel</strain>
    </source>
</reference>
<dbReference type="InterPro" id="IPR045865">
    <property type="entry name" value="ACT-like_dom_sf"/>
</dbReference>
<dbReference type="GO" id="GO:0005506">
    <property type="term" value="F:iron ion binding"/>
    <property type="evidence" value="ECO:0007669"/>
    <property type="project" value="InterPro"/>
</dbReference>
<dbReference type="PaxDb" id="6945-B7PQJ7"/>
<dbReference type="EMBL" id="ABJB010917009">
    <property type="status" value="NOT_ANNOTATED_CDS"/>
    <property type="molecule type" value="Genomic_DNA"/>
</dbReference>
<proteinExistence type="predicted"/>
<reference evidence="3 5" key="1">
    <citation type="submission" date="2008-03" db="EMBL/GenBank/DDBJ databases">
        <title>Annotation of Ixodes scapularis.</title>
        <authorList>
            <consortium name="Ixodes scapularis Genome Project Consortium"/>
            <person name="Caler E."/>
            <person name="Hannick L.I."/>
            <person name="Bidwell S."/>
            <person name="Joardar V."/>
            <person name="Thiagarajan M."/>
            <person name="Amedeo P."/>
            <person name="Galinsky K.J."/>
            <person name="Schobel S."/>
            <person name="Inman J."/>
            <person name="Hostetler J."/>
            <person name="Miller J."/>
            <person name="Hammond M."/>
            <person name="Megy K."/>
            <person name="Lawson D."/>
            <person name="Kodira C."/>
            <person name="Sutton G."/>
            <person name="Meyer J."/>
            <person name="Hill C.A."/>
            <person name="Birren B."/>
            <person name="Nene V."/>
            <person name="Collins F."/>
            <person name="Alarcon-Chaidez F."/>
            <person name="Wikel S."/>
            <person name="Strausberg R."/>
        </authorList>
    </citation>
    <scope>NUCLEOTIDE SEQUENCE [LARGE SCALE GENOMIC DNA]</scope>
    <source>
        <strain evidence="5">Wikel</strain>
        <strain evidence="3">Wikel colony</strain>
    </source>
</reference>
<dbReference type="InParanoid" id="B7PQJ7"/>
<feature type="domain" description="ACT" evidence="2">
    <location>
        <begin position="23"/>
        <end position="96"/>
    </location>
</feature>
<dbReference type="OrthoDB" id="983542at2759"/>
<protein>
    <recommendedName>
        <fullName evidence="1">phenylalanine 4-monooxygenase</fullName>
        <ecNumber evidence="1">1.14.16.1</ecNumber>
    </recommendedName>
</protein>
<keyword evidence="3" id="KW-0503">Monooxygenase</keyword>
<dbReference type="EMBL" id="ABJB010167127">
    <property type="status" value="NOT_ANNOTATED_CDS"/>
    <property type="molecule type" value="Genomic_DNA"/>
</dbReference>
<dbReference type="EC" id="1.14.16.1" evidence="1"/>
<evidence type="ECO:0000313" key="5">
    <source>
        <dbReference type="Proteomes" id="UP000001555"/>
    </source>
</evidence>
<dbReference type="PANTHER" id="PTHR11473:SF24">
    <property type="entry name" value="PHENYLALANINE-4-HYDROXYLASE"/>
    <property type="match status" value="1"/>
</dbReference>
<dbReference type="VEuPathDB" id="VectorBase:ISCP_027813"/>
<sequence length="114" mass="12847">MGPTRVSGGYIMEPKNNRVGANSVIFSLKEEVGALARALQIFKENEVNLQHIESRSSMRFKDGYEFIVNFSPSSGKIHEALEQIKDVSQYVQVISRDLPPKTDGEPSLCKPMWF</sequence>
<gene>
    <name evidence="3" type="ORF">IscW_ISCW005461</name>
</gene>
<dbReference type="Gene3D" id="3.30.70.260">
    <property type="match status" value="1"/>
</dbReference>
<dbReference type="EMBL" id="DS765873">
    <property type="protein sequence ID" value="EEC08869.1"/>
    <property type="molecule type" value="Genomic_DNA"/>
</dbReference>
<dbReference type="SUPFAM" id="SSF55021">
    <property type="entry name" value="ACT-like"/>
    <property type="match status" value="1"/>
</dbReference>
<evidence type="ECO:0000313" key="3">
    <source>
        <dbReference type="EMBL" id="EEC08869.1"/>
    </source>
</evidence>
<dbReference type="PROSITE" id="PS51671">
    <property type="entry name" value="ACT"/>
    <property type="match status" value="1"/>
</dbReference>
<dbReference type="Proteomes" id="UP000001555">
    <property type="component" value="Unassembled WGS sequence"/>
</dbReference>
<dbReference type="EnsemblMetazoa" id="ISCW005461-RA">
    <property type="protein sequence ID" value="ISCW005461-PA"/>
    <property type="gene ID" value="ISCW005461"/>
</dbReference>
<dbReference type="EMBL" id="ABJB010661051">
    <property type="status" value="NOT_ANNOTATED_CDS"/>
    <property type="molecule type" value="Genomic_DNA"/>
</dbReference>
<dbReference type="VEuPathDB" id="VectorBase:ISCI005461"/>
<keyword evidence="5" id="KW-1185">Reference proteome</keyword>
<evidence type="ECO:0000313" key="4">
    <source>
        <dbReference type="EnsemblMetazoa" id="ISCW005461-PA"/>
    </source>
</evidence>
<accession>B7PQJ7</accession>
<dbReference type="STRING" id="6945.B7PQJ7"/>
<dbReference type="InterPro" id="IPR001273">
    <property type="entry name" value="ArAA_hydroxylase"/>
</dbReference>
<dbReference type="GO" id="GO:0004505">
    <property type="term" value="F:phenylalanine 4-monooxygenase activity"/>
    <property type="evidence" value="ECO:0007669"/>
    <property type="project" value="UniProtKB-EC"/>
</dbReference>
<evidence type="ECO:0000256" key="1">
    <source>
        <dbReference type="ARBA" id="ARBA00011995"/>
    </source>
</evidence>
<dbReference type="AlphaFoldDB" id="B7PQJ7"/>
<keyword evidence="3" id="KW-0560">Oxidoreductase</keyword>
<dbReference type="HOGENOM" id="CLU_2123780_0_0_1"/>